<evidence type="ECO:0000256" key="1">
    <source>
        <dbReference type="SAM" id="SignalP"/>
    </source>
</evidence>
<organism evidence="2 3">
    <name type="scientific">Brachionus plicatilis</name>
    <name type="common">Marine rotifer</name>
    <name type="synonym">Brachionus muelleri</name>
    <dbReference type="NCBI Taxonomy" id="10195"/>
    <lineage>
        <taxon>Eukaryota</taxon>
        <taxon>Metazoa</taxon>
        <taxon>Spiralia</taxon>
        <taxon>Gnathifera</taxon>
        <taxon>Rotifera</taxon>
        <taxon>Eurotatoria</taxon>
        <taxon>Monogononta</taxon>
        <taxon>Pseudotrocha</taxon>
        <taxon>Ploima</taxon>
        <taxon>Brachionidae</taxon>
        <taxon>Brachionus</taxon>
    </lineage>
</organism>
<feature type="chain" id="PRO_5017982257" evidence="1">
    <location>
        <begin position="19"/>
        <end position="77"/>
    </location>
</feature>
<reference evidence="2 3" key="1">
    <citation type="journal article" date="2018" name="Sci. Rep.">
        <title>Genomic signatures of local adaptation to the degree of environmental predictability in rotifers.</title>
        <authorList>
            <person name="Franch-Gras L."/>
            <person name="Hahn C."/>
            <person name="Garcia-Roger E.M."/>
            <person name="Carmona M.J."/>
            <person name="Serra M."/>
            <person name="Gomez A."/>
        </authorList>
    </citation>
    <scope>NUCLEOTIDE SEQUENCE [LARGE SCALE GENOMIC DNA]</scope>
    <source>
        <strain evidence="2">HYR1</strain>
    </source>
</reference>
<keyword evidence="1" id="KW-0732">Signal</keyword>
<dbReference type="EMBL" id="REGN01010477">
    <property type="protein sequence ID" value="RMZ98962.1"/>
    <property type="molecule type" value="Genomic_DNA"/>
</dbReference>
<name>A0A3M7PIS2_BRAPC</name>
<dbReference type="Proteomes" id="UP000276133">
    <property type="component" value="Unassembled WGS sequence"/>
</dbReference>
<dbReference type="AlphaFoldDB" id="A0A3M7PIS2"/>
<sequence length="77" mass="9705">MIIIILFFLWETHQFVKIYQSVFQFQHNVDQQFPIFIKRIFRSTPEVKYLIIDLKLWFLEDILIIKRSKSTYRRFIY</sequence>
<protein>
    <submittedName>
        <fullName evidence="2">Uncharacterized protein</fullName>
    </submittedName>
</protein>
<proteinExistence type="predicted"/>
<evidence type="ECO:0000313" key="3">
    <source>
        <dbReference type="Proteomes" id="UP000276133"/>
    </source>
</evidence>
<feature type="signal peptide" evidence="1">
    <location>
        <begin position="1"/>
        <end position="18"/>
    </location>
</feature>
<accession>A0A3M7PIS2</accession>
<gene>
    <name evidence="2" type="ORF">BpHYR1_045920</name>
</gene>
<comment type="caution">
    <text evidence="2">The sequence shown here is derived from an EMBL/GenBank/DDBJ whole genome shotgun (WGS) entry which is preliminary data.</text>
</comment>
<keyword evidence="3" id="KW-1185">Reference proteome</keyword>
<evidence type="ECO:0000313" key="2">
    <source>
        <dbReference type="EMBL" id="RMZ98962.1"/>
    </source>
</evidence>